<evidence type="ECO:0000313" key="1">
    <source>
        <dbReference type="EMBL" id="KAJ7609278.1"/>
    </source>
</evidence>
<protein>
    <submittedName>
        <fullName evidence="1">Uncharacterized protein</fullName>
    </submittedName>
</protein>
<dbReference type="Proteomes" id="UP001221142">
    <property type="component" value="Unassembled WGS sequence"/>
</dbReference>
<evidence type="ECO:0000313" key="2">
    <source>
        <dbReference type="Proteomes" id="UP001221142"/>
    </source>
</evidence>
<keyword evidence="2" id="KW-1185">Reference proteome</keyword>
<dbReference type="EMBL" id="JARKIF010000041">
    <property type="protein sequence ID" value="KAJ7609278.1"/>
    <property type="molecule type" value="Genomic_DNA"/>
</dbReference>
<comment type="caution">
    <text evidence="1">The sequence shown here is derived from an EMBL/GenBank/DDBJ whole genome shotgun (WGS) entry which is preliminary data.</text>
</comment>
<dbReference type="AlphaFoldDB" id="A0AAD7B346"/>
<reference evidence="1" key="1">
    <citation type="submission" date="2023-03" db="EMBL/GenBank/DDBJ databases">
        <title>Massive genome expansion in bonnet fungi (Mycena s.s.) driven by repeated elements and novel gene families across ecological guilds.</title>
        <authorList>
            <consortium name="Lawrence Berkeley National Laboratory"/>
            <person name="Harder C.B."/>
            <person name="Miyauchi S."/>
            <person name="Viragh M."/>
            <person name="Kuo A."/>
            <person name="Thoen E."/>
            <person name="Andreopoulos B."/>
            <person name="Lu D."/>
            <person name="Skrede I."/>
            <person name="Drula E."/>
            <person name="Henrissat B."/>
            <person name="Morin E."/>
            <person name="Kohler A."/>
            <person name="Barry K."/>
            <person name="LaButti K."/>
            <person name="Morin E."/>
            <person name="Salamov A."/>
            <person name="Lipzen A."/>
            <person name="Mereny Z."/>
            <person name="Hegedus B."/>
            <person name="Baldrian P."/>
            <person name="Stursova M."/>
            <person name="Weitz H."/>
            <person name="Taylor A."/>
            <person name="Grigoriev I.V."/>
            <person name="Nagy L.G."/>
            <person name="Martin F."/>
            <person name="Kauserud H."/>
        </authorList>
    </citation>
    <scope>NUCLEOTIDE SEQUENCE</scope>
    <source>
        <strain evidence="1">9284</strain>
    </source>
</reference>
<gene>
    <name evidence="1" type="ORF">FB45DRAFT_876756</name>
</gene>
<name>A0AAD7B346_9AGAR</name>
<organism evidence="1 2">
    <name type="scientific">Roridomyces roridus</name>
    <dbReference type="NCBI Taxonomy" id="1738132"/>
    <lineage>
        <taxon>Eukaryota</taxon>
        <taxon>Fungi</taxon>
        <taxon>Dikarya</taxon>
        <taxon>Basidiomycota</taxon>
        <taxon>Agaricomycotina</taxon>
        <taxon>Agaricomycetes</taxon>
        <taxon>Agaricomycetidae</taxon>
        <taxon>Agaricales</taxon>
        <taxon>Marasmiineae</taxon>
        <taxon>Mycenaceae</taxon>
        <taxon>Roridomyces</taxon>
    </lineage>
</organism>
<proteinExistence type="predicted"/>
<accession>A0AAD7B346</accession>
<sequence length="146" mass="15649">MSPNNFFTVYVPYPYDGYLYMGAIIGNPANGNNFGSGTSNSFAFLGKSDPVPEGPPSTATGNSYRDSITLSGLGVETALWSYDTATTVRTPTWINENGDRVTAYVMYDNWNGAFFITGQSPLLAPGLPISPDPVTFTCVLPVPLDD</sequence>